<gene>
    <name evidence="1" type="ORF">Amon02_000339600</name>
</gene>
<dbReference type="Proteomes" id="UP001165064">
    <property type="component" value="Unassembled WGS sequence"/>
</dbReference>
<comment type="caution">
    <text evidence="1">The sequence shown here is derived from an EMBL/GenBank/DDBJ whole genome shotgun (WGS) entry which is preliminary data.</text>
</comment>
<evidence type="ECO:0000313" key="2">
    <source>
        <dbReference type="Proteomes" id="UP001165064"/>
    </source>
</evidence>
<evidence type="ECO:0000313" key="1">
    <source>
        <dbReference type="EMBL" id="GME78333.1"/>
    </source>
</evidence>
<proteinExistence type="predicted"/>
<accession>A0ACB5T068</accession>
<protein>
    <submittedName>
        <fullName evidence="1">Unnamed protein product</fullName>
    </submittedName>
</protein>
<name>A0ACB5T068_AMBMO</name>
<dbReference type="EMBL" id="BSXS01002154">
    <property type="protein sequence ID" value="GME78333.1"/>
    <property type="molecule type" value="Genomic_DNA"/>
</dbReference>
<organism evidence="1 2">
    <name type="scientific">Ambrosiozyma monospora</name>
    <name type="common">Yeast</name>
    <name type="synonym">Endomycopsis monosporus</name>
    <dbReference type="NCBI Taxonomy" id="43982"/>
    <lineage>
        <taxon>Eukaryota</taxon>
        <taxon>Fungi</taxon>
        <taxon>Dikarya</taxon>
        <taxon>Ascomycota</taxon>
        <taxon>Saccharomycotina</taxon>
        <taxon>Pichiomycetes</taxon>
        <taxon>Pichiales</taxon>
        <taxon>Pichiaceae</taxon>
        <taxon>Ambrosiozyma</taxon>
    </lineage>
</organism>
<sequence length="446" mass="51686">MKLFLDEHYYNTLQQETNDDPSTNSPPKDYTLETLNLSYQEFSKMIVLQAFGMAHGLTPDNPDTDIDSPFDTGITQLERSPDDEIHIFVMAPQPLTSPLCSTQLVSYNHMLKLMVRHQQTLQTLESINEVRRGRLNQFHYLIVVPIYLDKGDVVMCLLNVQGRFVAFLDCNSADRPEHIKLALKISKKNIIRFTNYLCHFLKVDMIDSQLSDDPSMSVFDTSRNSSEQSINCDYRCITFSWRFSSLIQMFDGGILLEDLNLGVQNGQSEFKIANDLSEILMFRLGYPSLTEEAEDMILRSINFRQYIYNEIGLQTLKRSPIIQCMKKQTIDPIERSKHFFEEWTKFNDSLKALIENGRLNNSLETSRYRMATTNKHDSNPPKSNRKLKINISRLKSIQPIKPIPANIEKKQTEKVNKPVNRKARKIRKRKVAEDDIDCTDDFSIFL</sequence>
<keyword evidence="2" id="KW-1185">Reference proteome</keyword>
<reference evidence="1" key="1">
    <citation type="submission" date="2023-04" db="EMBL/GenBank/DDBJ databases">
        <title>Ambrosiozyma monospora NBRC 10751.</title>
        <authorList>
            <person name="Ichikawa N."/>
            <person name="Sato H."/>
            <person name="Tonouchi N."/>
        </authorList>
    </citation>
    <scope>NUCLEOTIDE SEQUENCE</scope>
    <source>
        <strain evidence="1">NBRC 10751</strain>
    </source>
</reference>